<evidence type="ECO:0000313" key="11">
    <source>
        <dbReference type="Proteomes" id="UP000734854"/>
    </source>
</evidence>
<dbReference type="Pfam" id="PF11744">
    <property type="entry name" value="ALMT"/>
    <property type="match status" value="1"/>
</dbReference>
<feature type="transmembrane region" description="Helical" evidence="9">
    <location>
        <begin position="37"/>
        <end position="56"/>
    </location>
</feature>
<keyword evidence="6" id="KW-0406">Ion transport</keyword>
<organism evidence="10 11">
    <name type="scientific">Zingiber officinale</name>
    <name type="common">Ginger</name>
    <name type="synonym">Amomum zingiber</name>
    <dbReference type="NCBI Taxonomy" id="94328"/>
    <lineage>
        <taxon>Eukaryota</taxon>
        <taxon>Viridiplantae</taxon>
        <taxon>Streptophyta</taxon>
        <taxon>Embryophyta</taxon>
        <taxon>Tracheophyta</taxon>
        <taxon>Spermatophyta</taxon>
        <taxon>Magnoliopsida</taxon>
        <taxon>Liliopsida</taxon>
        <taxon>Zingiberales</taxon>
        <taxon>Zingiberaceae</taxon>
        <taxon>Zingiber</taxon>
    </lineage>
</organism>
<dbReference type="Proteomes" id="UP000734854">
    <property type="component" value="Unassembled WGS sequence"/>
</dbReference>
<accession>A0A8J5LGQ8</accession>
<comment type="subcellular location">
    <subcellularLocation>
        <location evidence="1">Membrane</location>
        <topology evidence="1">Multi-pass membrane protein</topology>
    </subcellularLocation>
</comment>
<feature type="transmembrane region" description="Helical" evidence="9">
    <location>
        <begin position="148"/>
        <end position="166"/>
    </location>
</feature>
<evidence type="ECO:0000256" key="5">
    <source>
        <dbReference type="ARBA" id="ARBA00022989"/>
    </source>
</evidence>
<comment type="caution">
    <text evidence="10">The sequence shown here is derived from an EMBL/GenBank/DDBJ whole genome shotgun (WGS) entry which is preliminary data.</text>
</comment>
<evidence type="ECO:0000256" key="2">
    <source>
        <dbReference type="ARBA" id="ARBA00007079"/>
    </source>
</evidence>
<keyword evidence="5 9" id="KW-1133">Transmembrane helix</keyword>
<dbReference type="GO" id="GO:0016020">
    <property type="term" value="C:membrane"/>
    <property type="evidence" value="ECO:0007669"/>
    <property type="project" value="UniProtKB-SubCell"/>
</dbReference>
<protein>
    <recommendedName>
        <fullName evidence="12">Aluminum-activated malate transporter 10</fullName>
    </recommendedName>
</protein>
<keyword evidence="4 9" id="KW-0812">Transmembrane</keyword>
<name>A0A8J5LGQ8_ZINOF</name>
<dbReference type="PANTHER" id="PTHR31086">
    <property type="entry name" value="ALUMINUM-ACTIVATED MALATE TRANSPORTER 10"/>
    <property type="match status" value="1"/>
</dbReference>
<evidence type="ECO:0008006" key="12">
    <source>
        <dbReference type="Google" id="ProtNLM"/>
    </source>
</evidence>
<feature type="transmembrane region" description="Helical" evidence="9">
    <location>
        <begin position="117"/>
        <end position="136"/>
    </location>
</feature>
<keyword evidence="7 9" id="KW-0472">Membrane</keyword>
<dbReference type="GO" id="GO:0015743">
    <property type="term" value="P:malate transport"/>
    <property type="evidence" value="ECO:0007669"/>
    <property type="project" value="InterPro"/>
</dbReference>
<evidence type="ECO:0000313" key="10">
    <source>
        <dbReference type="EMBL" id="KAG6518387.1"/>
    </source>
</evidence>
<dbReference type="InterPro" id="IPR020966">
    <property type="entry name" value="ALMT"/>
</dbReference>
<sequence length="468" mass="51904">MAGAWGRLVEFGVEVRSKVLAFAEKFWRMGADDPRKVIHGVKVGVALSLVSLFYYIRPINDKFGRNTMWAVMTVIVVFEYTVGGCLYKVINRGIATLSGGSLALAAHWMAAKSGPKAEPVILSALVFLFALAATFLRFMPTVKARFDYGITIFILTFSLVALSGSHVDDLTDLTVERISTVGIGIATTVSVCIFVCPVWSGQELHFLISRNLEKLAESLEGLVEDYFPINGDSMDRTEIASKRSHSYKCVLDSKSSEDSWASLARWEPPHGWFKFGHPWQQYSMVGVAMRHCAYCVETLHGCVNSETIKRPEFWEKHLRDVCMKLSSDSSKVLKELSSSVKTMKKSPSVNLLVLEMKNSVEELRISLSLLTEQLPFIQTRPAKSSELGNENSSFIDDRDVAVVLMPLTEAMALVTMTALLIEISTRIEGVVEAVATLAELACFKPIGNDESRSKVQAGEQELKPFHQV</sequence>
<evidence type="ECO:0000256" key="7">
    <source>
        <dbReference type="ARBA" id="ARBA00023136"/>
    </source>
</evidence>
<comment type="similarity">
    <text evidence="2">Belongs to the aromatic acid exporter (TC 2.A.85) family.</text>
</comment>
<gene>
    <name evidence="10" type="ORF">ZIOFF_021862</name>
</gene>
<keyword evidence="11" id="KW-1185">Reference proteome</keyword>
<dbReference type="GO" id="GO:0034220">
    <property type="term" value="P:monoatomic ion transmembrane transport"/>
    <property type="evidence" value="ECO:0007669"/>
    <property type="project" value="UniProtKB-KW"/>
</dbReference>
<keyword evidence="3" id="KW-0813">Transport</keyword>
<reference evidence="10 11" key="1">
    <citation type="submission" date="2020-08" db="EMBL/GenBank/DDBJ databases">
        <title>Plant Genome Project.</title>
        <authorList>
            <person name="Zhang R.-G."/>
        </authorList>
    </citation>
    <scope>NUCLEOTIDE SEQUENCE [LARGE SCALE GENOMIC DNA]</scope>
    <source>
        <tissue evidence="10">Rhizome</tissue>
    </source>
</reference>
<evidence type="ECO:0000256" key="9">
    <source>
        <dbReference type="SAM" id="Phobius"/>
    </source>
</evidence>
<feature type="transmembrane region" description="Helical" evidence="9">
    <location>
        <begin position="94"/>
        <end position="111"/>
    </location>
</feature>
<feature type="transmembrane region" description="Helical" evidence="9">
    <location>
        <begin position="178"/>
        <end position="200"/>
    </location>
</feature>
<evidence type="ECO:0000256" key="4">
    <source>
        <dbReference type="ARBA" id="ARBA00022692"/>
    </source>
</evidence>
<evidence type="ECO:0000256" key="3">
    <source>
        <dbReference type="ARBA" id="ARBA00022448"/>
    </source>
</evidence>
<dbReference type="AlphaFoldDB" id="A0A8J5LGQ8"/>
<feature type="transmembrane region" description="Helical" evidence="9">
    <location>
        <begin position="68"/>
        <end position="87"/>
    </location>
</feature>
<proteinExistence type="inferred from homology"/>
<keyword evidence="8" id="KW-0407">Ion channel</keyword>
<evidence type="ECO:0000256" key="8">
    <source>
        <dbReference type="ARBA" id="ARBA00023303"/>
    </source>
</evidence>
<dbReference type="EMBL" id="JACMSC010000006">
    <property type="protein sequence ID" value="KAG6518387.1"/>
    <property type="molecule type" value="Genomic_DNA"/>
</dbReference>
<evidence type="ECO:0000256" key="1">
    <source>
        <dbReference type="ARBA" id="ARBA00004141"/>
    </source>
</evidence>
<dbReference type="OrthoDB" id="68611at2759"/>
<evidence type="ECO:0000256" key="6">
    <source>
        <dbReference type="ARBA" id="ARBA00023065"/>
    </source>
</evidence>